<sequence length="142" mass="14841">MSASSFQAVEPSVCIRLNRWRSACNLLAKLFCLSALSFTCVAPAFSQAGVACLIAANRKDAFLVVQASVKSATAVSGTYRLVLIKRNASGTSQSIQQGKFDLQPGSDGLLATTMVGAPANTELSAKLLVETDRGVSQCGLPQ</sequence>
<evidence type="ECO:0000313" key="2">
    <source>
        <dbReference type="EMBL" id="NEI73584.1"/>
    </source>
</evidence>
<organism evidence="2 3">
    <name type="scientific">Rhizobium lusitanum</name>
    <dbReference type="NCBI Taxonomy" id="293958"/>
    <lineage>
        <taxon>Bacteria</taxon>
        <taxon>Pseudomonadati</taxon>
        <taxon>Pseudomonadota</taxon>
        <taxon>Alphaproteobacteria</taxon>
        <taxon>Hyphomicrobiales</taxon>
        <taxon>Rhizobiaceae</taxon>
        <taxon>Rhizobium/Agrobacterium group</taxon>
        <taxon>Rhizobium</taxon>
    </lineage>
</organism>
<dbReference type="InterPro" id="IPR048632">
    <property type="entry name" value="CsgH-like"/>
</dbReference>
<evidence type="ECO:0000313" key="3">
    <source>
        <dbReference type="Proteomes" id="UP000483035"/>
    </source>
</evidence>
<reference evidence="2 3" key="1">
    <citation type="submission" date="2019-12" db="EMBL/GenBank/DDBJ databases">
        <title>Rhizobium genotypes associated with high levels of biological nitrogen fixation by grain legumes in a temperate-maritime cropping system.</title>
        <authorList>
            <person name="Maluk M."/>
            <person name="Francesc Ferrando Molina F."/>
            <person name="Lopez Del Egido L."/>
            <person name="Lafos M."/>
            <person name="Langarica-Fuentes A."/>
            <person name="Gebre Yohannes G."/>
            <person name="Young M.W."/>
            <person name="Martin P."/>
            <person name="Gantlett R."/>
            <person name="Kenicer G."/>
            <person name="Hawes C."/>
            <person name="Begg G.S."/>
            <person name="Quilliam R.S."/>
            <person name="Squire G.R."/>
            <person name="Poole P.S."/>
            <person name="Young P.W."/>
            <person name="Iannetta P.M."/>
            <person name="James E.K."/>
        </authorList>
    </citation>
    <scope>NUCLEOTIDE SEQUENCE [LARGE SCALE GENOMIC DNA]</scope>
    <source>
        <strain evidence="2 3">JHI1118</strain>
    </source>
</reference>
<dbReference type="InterPro" id="IPR053722">
    <property type="entry name" value="Curli_assembly_CsgC/AgfC"/>
</dbReference>
<comment type="caution">
    <text evidence="2">The sequence shown here is derived from an EMBL/GenBank/DDBJ whole genome shotgun (WGS) entry which is preliminary data.</text>
</comment>
<evidence type="ECO:0000259" key="1">
    <source>
        <dbReference type="Pfam" id="PF21112"/>
    </source>
</evidence>
<dbReference type="RefSeq" id="WP_163992036.1">
    <property type="nucleotide sequence ID" value="NZ_WUEY01000019.1"/>
</dbReference>
<proteinExistence type="predicted"/>
<dbReference type="InterPro" id="IPR047726">
    <property type="entry name" value="CsgH_dom"/>
</dbReference>
<dbReference type="Proteomes" id="UP000483035">
    <property type="component" value="Unassembled WGS sequence"/>
</dbReference>
<dbReference type="Pfam" id="PF21112">
    <property type="entry name" value="CsgH"/>
    <property type="match status" value="1"/>
</dbReference>
<dbReference type="EMBL" id="WUEY01000019">
    <property type="protein sequence ID" value="NEI73584.1"/>
    <property type="molecule type" value="Genomic_DNA"/>
</dbReference>
<feature type="domain" description="CsgH-like" evidence="1">
    <location>
        <begin position="50"/>
        <end position="133"/>
    </location>
</feature>
<dbReference type="NCBIfam" id="NF041112">
    <property type="entry name" value="chap_CsgH_alph"/>
    <property type="match status" value="1"/>
</dbReference>
<gene>
    <name evidence="2" type="ORF">GR212_28935</name>
</gene>
<accession>A0A6L9UDC1</accession>
<name>A0A6L9UDC1_9HYPH</name>
<dbReference type="Gene3D" id="2.60.40.2420">
    <property type="match status" value="1"/>
</dbReference>
<dbReference type="AlphaFoldDB" id="A0A6L9UDC1"/>
<protein>
    <recommendedName>
        <fullName evidence="1">CsgH-like domain-containing protein</fullName>
    </recommendedName>
</protein>